<dbReference type="Gene3D" id="2.40.30.10">
    <property type="entry name" value="Translation factors"/>
    <property type="match status" value="1"/>
</dbReference>
<keyword evidence="4 11" id="KW-0001">2Fe-2S</keyword>
<dbReference type="InterPro" id="IPR037117">
    <property type="entry name" value="Dihydroorotate_DH_ele_sf"/>
</dbReference>
<keyword evidence="3 11" id="KW-0285">Flavoprotein</keyword>
<dbReference type="PANTHER" id="PTHR43513:SF3">
    <property type="entry name" value="DIHYDROOROTATE DEHYDROGENASE B (NAD(+)), ELECTRON TRANSFER SUBUNIT-RELATED"/>
    <property type="match status" value="1"/>
</dbReference>
<dbReference type="Proteomes" id="UP001500782">
    <property type="component" value="Unassembled WGS sequence"/>
</dbReference>
<evidence type="ECO:0000256" key="6">
    <source>
        <dbReference type="ARBA" id="ARBA00022827"/>
    </source>
</evidence>
<accession>A0ABP3FZR8</accession>
<dbReference type="Pfam" id="PF00970">
    <property type="entry name" value="FAD_binding_6"/>
    <property type="match status" value="1"/>
</dbReference>
<dbReference type="SUPFAM" id="SSF63380">
    <property type="entry name" value="Riboflavin synthase domain-like"/>
    <property type="match status" value="1"/>
</dbReference>
<evidence type="ECO:0000256" key="7">
    <source>
        <dbReference type="ARBA" id="ARBA00022975"/>
    </source>
</evidence>
<comment type="function">
    <text evidence="11">Responsible for channeling the electrons from the oxidation of dihydroorotate from the FMN redox center in the PyrD type B subunit to the ultimate electron acceptor NAD(+).</text>
</comment>
<comment type="subunit">
    <text evidence="11">Heterotetramer of 2 PyrK and 2 PyrD type B subunits.</text>
</comment>
<keyword evidence="2 11" id="KW-0813">Transport</keyword>
<dbReference type="Pfam" id="PF10418">
    <property type="entry name" value="DHODB_Fe-S_bind"/>
    <property type="match status" value="1"/>
</dbReference>
<comment type="cofactor">
    <cofactor evidence="11">
        <name>[2Fe-2S] cluster</name>
        <dbReference type="ChEBI" id="CHEBI:190135"/>
    </cofactor>
    <text evidence="11">Binds 1 [2Fe-2S] cluster per subunit.</text>
</comment>
<dbReference type="PIRSF" id="PIRSF006816">
    <property type="entry name" value="Cyc3_hyd_g"/>
    <property type="match status" value="1"/>
</dbReference>
<dbReference type="InterPro" id="IPR001433">
    <property type="entry name" value="OxRdtase_FAD/NAD-bd"/>
</dbReference>
<evidence type="ECO:0000256" key="5">
    <source>
        <dbReference type="ARBA" id="ARBA00022723"/>
    </source>
</evidence>
<comment type="caution">
    <text evidence="13">The sequence shown here is derived from an EMBL/GenBank/DDBJ whole genome shotgun (WGS) entry which is preliminary data.</text>
</comment>
<dbReference type="NCBIfam" id="NF000797">
    <property type="entry name" value="PRK00054.1-2"/>
    <property type="match status" value="1"/>
</dbReference>
<reference evidence="14" key="1">
    <citation type="journal article" date="2019" name="Int. J. Syst. Evol. Microbiol.">
        <title>The Global Catalogue of Microorganisms (GCM) 10K type strain sequencing project: providing services to taxonomists for standard genome sequencing and annotation.</title>
        <authorList>
            <consortium name="The Broad Institute Genomics Platform"/>
            <consortium name="The Broad Institute Genome Sequencing Center for Infectious Disease"/>
            <person name="Wu L."/>
            <person name="Ma J."/>
        </authorList>
    </citation>
    <scope>NUCLEOTIDE SEQUENCE [LARGE SCALE GENOMIC DNA]</scope>
    <source>
        <strain evidence="14">JCM 9731</strain>
    </source>
</reference>
<protein>
    <recommendedName>
        <fullName evidence="11">Dihydroorotate dehydrogenase B (NAD(+)), electron transfer subunit</fullName>
    </recommendedName>
    <alternativeName>
        <fullName evidence="11">Dihydroorotate oxidase B, electron transfer subunit</fullName>
    </alternativeName>
</protein>
<dbReference type="InterPro" id="IPR050353">
    <property type="entry name" value="PyrK_electron_transfer"/>
</dbReference>
<keyword evidence="9 11" id="KW-0408">Iron</keyword>
<comment type="pathway">
    <text evidence="11">Pyrimidine metabolism; UMP biosynthesis via de novo pathway; orotate from (S)-dihydroorotate (NAD(+) route): step 1/1.</text>
</comment>
<comment type="similarity">
    <text evidence="1 11">Belongs to the PyrK family.</text>
</comment>
<evidence type="ECO:0000256" key="9">
    <source>
        <dbReference type="ARBA" id="ARBA00023004"/>
    </source>
</evidence>
<comment type="cofactor">
    <cofactor evidence="11">
        <name>FAD</name>
        <dbReference type="ChEBI" id="CHEBI:57692"/>
    </cofactor>
    <text evidence="11">Binds 1 FAD per subunit.</text>
</comment>
<feature type="binding site" evidence="11">
    <location>
        <position position="242"/>
    </location>
    <ligand>
        <name>[2Fe-2S] cluster</name>
        <dbReference type="ChEBI" id="CHEBI:190135"/>
    </ligand>
</feature>
<dbReference type="InterPro" id="IPR039261">
    <property type="entry name" value="FNR_nucleotide-bd"/>
</dbReference>
<feature type="binding site" evidence="11">
    <location>
        <position position="224"/>
    </location>
    <ligand>
        <name>[2Fe-2S] cluster</name>
        <dbReference type="ChEBI" id="CHEBI:190135"/>
    </ligand>
</feature>
<feature type="binding site" evidence="11">
    <location>
        <begin position="77"/>
        <end position="78"/>
    </location>
    <ligand>
        <name>FAD</name>
        <dbReference type="ChEBI" id="CHEBI:57692"/>
    </ligand>
</feature>
<dbReference type="CDD" id="cd06218">
    <property type="entry name" value="DHOD_e_trans"/>
    <property type="match status" value="1"/>
</dbReference>
<dbReference type="PANTHER" id="PTHR43513">
    <property type="entry name" value="DIHYDROOROTATE DEHYDROGENASE B (NAD(+)), ELECTRON TRANSFER SUBUNIT"/>
    <property type="match status" value="1"/>
</dbReference>
<dbReference type="Gene3D" id="3.40.50.80">
    <property type="entry name" value="Nucleotide-binding domain of ferredoxin-NADP reductase (FNR) module"/>
    <property type="match status" value="1"/>
</dbReference>
<proteinExistence type="inferred from homology"/>
<evidence type="ECO:0000256" key="3">
    <source>
        <dbReference type="ARBA" id="ARBA00022630"/>
    </source>
</evidence>
<evidence type="ECO:0000313" key="14">
    <source>
        <dbReference type="Proteomes" id="UP001500782"/>
    </source>
</evidence>
<keyword evidence="6 11" id="KW-0274">FAD</keyword>
<dbReference type="SUPFAM" id="SSF52343">
    <property type="entry name" value="Ferredoxin reductase-like, C-terminal NADP-linked domain"/>
    <property type="match status" value="1"/>
</dbReference>
<dbReference type="InterPro" id="IPR017927">
    <property type="entry name" value="FAD-bd_FR_type"/>
</dbReference>
<feature type="binding site" evidence="11">
    <location>
        <position position="227"/>
    </location>
    <ligand>
        <name>[2Fe-2S] cluster</name>
        <dbReference type="ChEBI" id="CHEBI:190135"/>
    </ligand>
</feature>
<dbReference type="InterPro" id="IPR019480">
    <property type="entry name" value="Dihydroorotate_DH_Fe-S-bd"/>
</dbReference>
<evidence type="ECO:0000259" key="12">
    <source>
        <dbReference type="PROSITE" id="PS51384"/>
    </source>
</evidence>
<sequence length="255" mass="28084">MRIEDMTIIEHEEIAQSTYRLVLEGELVTDMTAPGQFVHIQVGDHSMLLRRPISISEYSVDQKRCTLIYRAGGSGTGTQYLSQKQVGEKVNVLGPLGNGFTLPSEKSSILIVGGGIGVPPLYELSKQLVEKGHQVTHVFGFQNKESIFLEDEFAKLGPTFIATNDGSRGQKGFVTDVIEKLDSQFDDVFACGPTPMLKALKNRFTDDRLWISMEERMGCGVGACFACIVKQSKDDGSYYKVCCDGPVFLAKEVLV</sequence>
<evidence type="ECO:0000256" key="1">
    <source>
        <dbReference type="ARBA" id="ARBA00006422"/>
    </source>
</evidence>
<keyword evidence="5 11" id="KW-0479">Metal-binding</keyword>
<feature type="binding site" evidence="11">
    <location>
        <begin position="51"/>
        <end position="54"/>
    </location>
    <ligand>
        <name>FAD</name>
        <dbReference type="ChEBI" id="CHEBI:57692"/>
    </ligand>
</feature>
<dbReference type="InterPro" id="IPR017938">
    <property type="entry name" value="Riboflavin_synthase-like_b-brl"/>
</dbReference>
<dbReference type="InterPro" id="IPR023455">
    <property type="entry name" value="Dihydroorotate_DHASE_ETsu"/>
</dbReference>
<evidence type="ECO:0000256" key="2">
    <source>
        <dbReference type="ARBA" id="ARBA00022448"/>
    </source>
</evidence>
<organism evidence="13 14">
    <name type="scientific">Bacillus carboniphilus</name>
    <dbReference type="NCBI Taxonomy" id="86663"/>
    <lineage>
        <taxon>Bacteria</taxon>
        <taxon>Bacillati</taxon>
        <taxon>Bacillota</taxon>
        <taxon>Bacilli</taxon>
        <taxon>Bacillales</taxon>
        <taxon>Bacillaceae</taxon>
        <taxon>Bacillus</taxon>
    </lineage>
</organism>
<evidence type="ECO:0000256" key="10">
    <source>
        <dbReference type="ARBA" id="ARBA00023014"/>
    </source>
</evidence>
<feature type="domain" description="FAD-binding FR-type" evidence="12">
    <location>
        <begin position="1"/>
        <end position="102"/>
    </location>
</feature>
<dbReference type="Gene3D" id="2.10.240.10">
    <property type="entry name" value="Dihydroorotate dehydrogenase, electron transfer subunit"/>
    <property type="match status" value="1"/>
</dbReference>
<dbReference type="NCBIfam" id="NF000799">
    <property type="entry name" value="PRK00054.1-4"/>
    <property type="match status" value="1"/>
</dbReference>
<feature type="binding site" evidence="11">
    <location>
        <position position="219"/>
    </location>
    <ligand>
        <name>[2Fe-2S] cluster</name>
        <dbReference type="ChEBI" id="CHEBI:190135"/>
    </ligand>
</feature>
<feature type="binding site" evidence="11">
    <location>
        <begin position="68"/>
        <end position="70"/>
    </location>
    <ligand>
        <name>FAD</name>
        <dbReference type="ChEBI" id="CHEBI:57692"/>
    </ligand>
</feature>
<evidence type="ECO:0000256" key="11">
    <source>
        <dbReference type="HAMAP-Rule" id="MF_01211"/>
    </source>
</evidence>
<evidence type="ECO:0000256" key="4">
    <source>
        <dbReference type="ARBA" id="ARBA00022714"/>
    </source>
</evidence>
<dbReference type="InterPro" id="IPR012165">
    <property type="entry name" value="Cyt_c3_hydrogenase_gsu"/>
</dbReference>
<dbReference type="EMBL" id="BAAADJ010000022">
    <property type="protein sequence ID" value="GAA0331329.1"/>
    <property type="molecule type" value="Genomic_DNA"/>
</dbReference>
<keyword evidence="7 11" id="KW-0665">Pyrimidine biosynthesis</keyword>
<dbReference type="Pfam" id="PF00175">
    <property type="entry name" value="NAD_binding_1"/>
    <property type="match status" value="1"/>
</dbReference>
<keyword evidence="14" id="KW-1185">Reference proteome</keyword>
<dbReference type="RefSeq" id="WP_343799102.1">
    <property type="nucleotide sequence ID" value="NZ_BAAADJ010000022.1"/>
</dbReference>
<evidence type="ECO:0000313" key="13">
    <source>
        <dbReference type="EMBL" id="GAA0331329.1"/>
    </source>
</evidence>
<dbReference type="HAMAP" id="MF_01211">
    <property type="entry name" value="DHODB_Fe_S_bind"/>
    <property type="match status" value="1"/>
</dbReference>
<gene>
    <name evidence="11 13" type="primary">pyrK</name>
    <name evidence="13" type="ORF">GCM10008967_22380</name>
</gene>
<dbReference type="InterPro" id="IPR008333">
    <property type="entry name" value="Cbr1-like_FAD-bd_dom"/>
</dbReference>
<keyword evidence="10 11" id="KW-0411">Iron-sulfur</keyword>
<keyword evidence="8 11" id="KW-0249">Electron transport</keyword>
<name>A0ABP3FZR8_9BACI</name>
<dbReference type="PROSITE" id="PS51384">
    <property type="entry name" value="FAD_FR"/>
    <property type="match status" value="1"/>
</dbReference>
<evidence type="ECO:0000256" key="8">
    <source>
        <dbReference type="ARBA" id="ARBA00022982"/>
    </source>
</evidence>